<dbReference type="RefSeq" id="WP_035381491.1">
    <property type="nucleotide sequence ID" value="NZ_AZQP01000058.1"/>
</dbReference>
<dbReference type="PROSITE" id="PS00136">
    <property type="entry name" value="SUBTILASE_ASP"/>
    <property type="match status" value="1"/>
</dbReference>
<sequence>MWLLGTWNKVDSYIKPYLHINSKRKIPVIVCYKDDVKVVKNKILNNSGRIKYEYTYVKAFACDLPPLSIDKLSENPEISYICFDYKAKLCLRKTNDIIGIGNARLFNLTGKNIGIGIIDSGVYPHDDLTSLRNSVPYFKDLINNHERPYDDNGHGTFLCGCIASSGHSSSGMYVGIAPDSNLCVVKAFDAGGYGFMSDIIKGIDELLNIKGRYNLRVLCLPFEFPYLNNLRINPLKEIIKKTISIGISVVAPSGNLGPQPYSVYFPGNMQDVVTVGGVSCLNKDIKSYFCPAFSGRGPTIEGYNKPDIVLPCVNIISLASDTSFNPNNKKKSSLSNPYTTMSGTSISCALIAGACALILEKTPELTPQDLKSVLCLSTMSIGENKFSQGNGLFIFDKIVK</sequence>
<dbReference type="STRING" id="1403537.Q428_13440"/>
<protein>
    <recommendedName>
        <fullName evidence="7">Peptidase S8/S53 domain-containing protein</fullName>
    </recommendedName>
</protein>
<evidence type="ECO:0000313" key="9">
    <source>
        <dbReference type="Proteomes" id="UP000019681"/>
    </source>
</evidence>
<dbReference type="Gene3D" id="3.30.70.80">
    <property type="entry name" value="Peptidase S8 propeptide/proteinase inhibitor I9"/>
    <property type="match status" value="1"/>
</dbReference>
<dbReference type="SUPFAM" id="SSF52743">
    <property type="entry name" value="Subtilisin-like"/>
    <property type="match status" value="1"/>
</dbReference>
<dbReference type="InterPro" id="IPR050131">
    <property type="entry name" value="Peptidase_S8_subtilisin-like"/>
</dbReference>
<dbReference type="InterPro" id="IPR000209">
    <property type="entry name" value="Peptidase_S8/S53_dom"/>
</dbReference>
<dbReference type="InterPro" id="IPR015500">
    <property type="entry name" value="Peptidase_S8_subtilisin-rel"/>
</dbReference>
<dbReference type="Gene3D" id="3.40.50.200">
    <property type="entry name" value="Peptidase S8/S53 domain"/>
    <property type="match status" value="1"/>
</dbReference>
<evidence type="ECO:0000259" key="7">
    <source>
        <dbReference type="Pfam" id="PF00082"/>
    </source>
</evidence>
<dbReference type="AlphaFoldDB" id="A0A017RU47"/>
<proteinExistence type="inferred from homology"/>
<feature type="active site" description="Charge relay system" evidence="5 6">
    <location>
        <position position="345"/>
    </location>
</feature>
<dbReference type="EMBL" id="AZQP01000058">
    <property type="protein sequence ID" value="EYE87420.1"/>
    <property type="molecule type" value="Genomic_DNA"/>
</dbReference>
<dbReference type="InterPro" id="IPR037045">
    <property type="entry name" value="S8pro/Inhibitor_I9_sf"/>
</dbReference>
<dbReference type="Pfam" id="PF00082">
    <property type="entry name" value="Peptidase_S8"/>
    <property type="match status" value="1"/>
</dbReference>
<accession>A0A017RU47</accession>
<dbReference type="GO" id="GO:0006508">
    <property type="term" value="P:proteolysis"/>
    <property type="evidence" value="ECO:0007669"/>
    <property type="project" value="UniProtKB-KW"/>
</dbReference>
<evidence type="ECO:0000256" key="4">
    <source>
        <dbReference type="ARBA" id="ARBA00022825"/>
    </source>
</evidence>
<dbReference type="OrthoDB" id="9798386at2"/>
<dbReference type="SUPFAM" id="SSF54897">
    <property type="entry name" value="Protease propeptides/inhibitors"/>
    <property type="match status" value="1"/>
</dbReference>
<dbReference type="PANTHER" id="PTHR43806:SF11">
    <property type="entry name" value="CEREVISIN-RELATED"/>
    <property type="match status" value="1"/>
</dbReference>
<feature type="domain" description="Peptidase S8/S53" evidence="7">
    <location>
        <begin position="110"/>
        <end position="391"/>
    </location>
</feature>
<comment type="caution">
    <text evidence="8">The sequence shown here is derived from an EMBL/GenBank/DDBJ whole genome shotgun (WGS) entry which is preliminary data.</text>
</comment>
<feature type="active site" description="Charge relay system" evidence="5 6">
    <location>
        <position position="154"/>
    </location>
</feature>
<keyword evidence="3 6" id="KW-0378">Hydrolase</keyword>
<feature type="active site" description="Charge relay system" evidence="5 6">
    <location>
        <position position="119"/>
    </location>
</feature>
<dbReference type="InterPro" id="IPR036852">
    <property type="entry name" value="Peptidase_S8/S53_dom_sf"/>
</dbReference>
<comment type="similarity">
    <text evidence="1 6">Belongs to the peptidase S8 family.</text>
</comment>
<reference evidence="8 9" key="1">
    <citation type="journal article" date="2014" name="Genome Announc.">
        <title>Draft Genome Sequence of Fervidicella metallireducens Strain AeBT, an Iron-Reducing Thermoanaerobe from the Great Artesian Basin.</title>
        <authorList>
            <person name="Patel B.K."/>
        </authorList>
    </citation>
    <scope>NUCLEOTIDE SEQUENCE [LARGE SCALE GENOMIC DNA]</scope>
    <source>
        <strain evidence="8 9">AeB</strain>
    </source>
</reference>
<dbReference type="InterPro" id="IPR023827">
    <property type="entry name" value="Peptidase_S8_Asp-AS"/>
</dbReference>
<evidence type="ECO:0000256" key="2">
    <source>
        <dbReference type="ARBA" id="ARBA00022670"/>
    </source>
</evidence>
<evidence type="ECO:0000256" key="6">
    <source>
        <dbReference type="PROSITE-ProRule" id="PRU01240"/>
    </source>
</evidence>
<evidence type="ECO:0000256" key="3">
    <source>
        <dbReference type="ARBA" id="ARBA00022801"/>
    </source>
</evidence>
<keyword evidence="2 6" id="KW-0645">Protease</keyword>
<organism evidence="8 9">
    <name type="scientific">Fervidicella metallireducens AeB</name>
    <dbReference type="NCBI Taxonomy" id="1403537"/>
    <lineage>
        <taxon>Bacteria</taxon>
        <taxon>Bacillati</taxon>
        <taxon>Bacillota</taxon>
        <taxon>Clostridia</taxon>
        <taxon>Eubacteriales</taxon>
        <taxon>Clostridiaceae</taxon>
        <taxon>Fervidicella</taxon>
    </lineage>
</organism>
<name>A0A017RU47_9CLOT</name>
<dbReference type="PROSITE" id="PS51892">
    <property type="entry name" value="SUBTILASE"/>
    <property type="match status" value="1"/>
</dbReference>
<keyword evidence="9" id="KW-1185">Reference proteome</keyword>
<dbReference type="PANTHER" id="PTHR43806">
    <property type="entry name" value="PEPTIDASE S8"/>
    <property type="match status" value="1"/>
</dbReference>
<evidence type="ECO:0000256" key="5">
    <source>
        <dbReference type="PIRSR" id="PIRSR615500-1"/>
    </source>
</evidence>
<dbReference type="Proteomes" id="UP000019681">
    <property type="component" value="Unassembled WGS sequence"/>
</dbReference>
<dbReference type="PRINTS" id="PR00723">
    <property type="entry name" value="SUBTILISIN"/>
</dbReference>
<dbReference type="GO" id="GO:0004252">
    <property type="term" value="F:serine-type endopeptidase activity"/>
    <property type="evidence" value="ECO:0007669"/>
    <property type="project" value="UniProtKB-UniRule"/>
</dbReference>
<evidence type="ECO:0000256" key="1">
    <source>
        <dbReference type="ARBA" id="ARBA00011073"/>
    </source>
</evidence>
<gene>
    <name evidence="8" type="ORF">Q428_13440</name>
</gene>
<keyword evidence="4 6" id="KW-0720">Serine protease</keyword>
<evidence type="ECO:0000313" key="8">
    <source>
        <dbReference type="EMBL" id="EYE87420.1"/>
    </source>
</evidence>